<protein>
    <recommendedName>
        <fullName evidence="4">Conjugal transfer protein TraD</fullName>
    </recommendedName>
</protein>
<proteinExistence type="predicted"/>
<dbReference type="RefSeq" id="WP_188861272.1">
    <property type="nucleotide sequence ID" value="NZ_BMLT01000007.1"/>
</dbReference>
<reference evidence="2 3" key="1">
    <citation type="journal article" date="2014" name="Int. J. Syst. Evol. Microbiol.">
        <title>Complete genome sequence of Corynebacterium casei LMG S-19264T (=DSM 44701T), isolated from a smear-ripened cheese.</title>
        <authorList>
            <consortium name="US DOE Joint Genome Institute (JGI-PGF)"/>
            <person name="Walter F."/>
            <person name="Albersmeier A."/>
            <person name="Kalinowski J."/>
            <person name="Ruckert C."/>
        </authorList>
    </citation>
    <scope>NUCLEOTIDE SEQUENCE [LARGE SCALE GENOMIC DNA]</scope>
    <source>
        <strain evidence="2 3">CGMCC 1.7286</strain>
    </source>
</reference>
<dbReference type="EMBL" id="BMLT01000007">
    <property type="protein sequence ID" value="GGO83763.1"/>
    <property type="molecule type" value="Genomic_DNA"/>
</dbReference>
<evidence type="ECO:0000313" key="2">
    <source>
        <dbReference type="EMBL" id="GGO83763.1"/>
    </source>
</evidence>
<dbReference type="AlphaFoldDB" id="A0A917ZIC4"/>
<keyword evidence="3" id="KW-1185">Reference proteome</keyword>
<comment type="caution">
    <text evidence="2">The sequence shown here is derived from an EMBL/GenBank/DDBJ whole genome shotgun (WGS) entry which is preliminary data.</text>
</comment>
<evidence type="ECO:0000256" key="1">
    <source>
        <dbReference type="SAM" id="MobiDB-lite"/>
    </source>
</evidence>
<feature type="region of interest" description="Disordered" evidence="1">
    <location>
        <begin position="28"/>
        <end position="48"/>
    </location>
</feature>
<evidence type="ECO:0008006" key="4">
    <source>
        <dbReference type="Google" id="ProtNLM"/>
    </source>
</evidence>
<gene>
    <name evidence="2" type="ORF">GCM10011348_28280</name>
</gene>
<accession>A0A917ZIC4</accession>
<sequence length="48" mass="5221">MSDNILDLNIPGQVVDVSKEEAEELGAFDEEALSEEDALQGVEDAQEK</sequence>
<organism evidence="2 3">
    <name type="scientific">Marinobacterium nitratireducens</name>
    <dbReference type="NCBI Taxonomy" id="518897"/>
    <lineage>
        <taxon>Bacteria</taxon>
        <taxon>Pseudomonadati</taxon>
        <taxon>Pseudomonadota</taxon>
        <taxon>Gammaproteobacteria</taxon>
        <taxon>Oceanospirillales</taxon>
        <taxon>Oceanospirillaceae</taxon>
        <taxon>Marinobacterium</taxon>
    </lineage>
</organism>
<dbReference type="Proteomes" id="UP000599578">
    <property type="component" value="Unassembled WGS sequence"/>
</dbReference>
<evidence type="ECO:0000313" key="3">
    <source>
        <dbReference type="Proteomes" id="UP000599578"/>
    </source>
</evidence>
<name>A0A917ZIC4_9GAMM</name>